<dbReference type="PROSITE" id="PS50975">
    <property type="entry name" value="ATP_GRASP"/>
    <property type="match status" value="1"/>
</dbReference>
<dbReference type="GO" id="GO:0005524">
    <property type="term" value="F:ATP binding"/>
    <property type="evidence" value="ECO:0007669"/>
    <property type="project" value="UniProtKB-UniRule"/>
</dbReference>
<evidence type="ECO:0000259" key="2">
    <source>
        <dbReference type="PROSITE" id="PS50975"/>
    </source>
</evidence>
<dbReference type="Gene3D" id="3.40.50.11770">
    <property type="match status" value="1"/>
</dbReference>
<evidence type="ECO:0000256" key="1">
    <source>
        <dbReference type="PROSITE-ProRule" id="PRU00409"/>
    </source>
</evidence>
<dbReference type="OrthoDB" id="271331at2"/>
<dbReference type="GO" id="GO:0016874">
    <property type="term" value="F:ligase activity"/>
    <property type="evidence" value="ECO:0007669"/>
    <property type="project" value="UniProtKB-KW"/>
</dbReference>
<keyword evidence="3" id="KW-0436">Ligase</keyword>
<keyword evidence="1" id="KW-0067">ATP-binding</keyword>
<dbReference type="EMBL" id="FNYE01000024">
    <property type="protein sequence ID" value="SEJ92840.1"/>
    <property type="molecule type" value="Genomic_DNA"/>
</dbReference>
<reference evidence="4" key="1">
    <citation type="submission" date="2016-10" db="EMBL/GenBank/DDBJ databases">
        <authorList>
            <person name="Varghese N."/>
            <person name="Submissions S."/>
        </authorList>
    </citation>
    <scope>NUCLEOTIDE SEQUENCE [LARGE SCALE GENOMIC DNA]</scope>
    <source>
        <strain evidence="4">LMG 26031</strain>
    </source>
</reference>
<dbReference type="RefSeq" id="WP_090870375.1">
    <property type="nucleotide sequence ID" value="NZ_FNYE01000024.1"/>
</dbReference>
<organism evidence="3 4">
    <name type="scientific">Paraburkholderia diazotrophica</name>
    <dbReference type="NCBI Taxonomy" id="667676"/>
    <lineage>
        <taxon>Bacteria</taxon>
        <taxon>Pseudomonadati</taxon>
        <taxon>Pseudomonadota</taxon>
        <taxon>Betaproteobacteria</taxon>
        <taxon>Burkholderiales</taxon>
        <taxon>Burkholderiaceae</taxon>
        <taxon>Paraburkholderia</taxon>
    </lineage>
</organism>
<dbReference type="InterPro" id="IPR003806">
    <property type="entry name" value="ATP-grasp_PylC-type"/>
</dbReference>
<dbReference type="STRING" id="667676.SAMN05192539_102442"/>
<sequence>MKLWVYEYLTGGGIDRQFADNSSLADLSALVVEGRVMRDAIVGDLRQLDGVQVSFASSRFETVDEGVAHCRAKPGETMLEFVARAAREHDYAWIVAPECDGLMLDLADVVGPGRWIGCTTEAIALASSKRATAQRLASRGIAVTPALEAAQIDARTQRRWVVKPDDGAGGLDTHVFDDADGARAEYAARCAAGRDTVLQEWVDGDPLSLSLICDGRDGGDGRGSGDGSRATLVSINRQRIGVAAAVAGHPGQVVGFEGVDIGCIDRHGAQGRALDALAQRVAAALPGLRGFVGIDVVWHPSRGPVVIEVNPRATVAYAGQSARLGRNLAADVLAAHGLHVRARPAVDHALSTCGTGT</sequence>
<evidence type="ECO:0000313" key="3">
    <source>
        <dbReference type="EMBL" id="SEJ92840.1"/>
    </source>
</evidence>
<dbReference type="SUPFAM" id="SSF56059">
    <property type="entry name" value="Glutathione synthetase ATP-binding domain-like"/>
    <property type="match status" value="1"/>
</dbReference>
<dbReference type="InterPro" id="IPR024710">
    <property type="entry name" value="MfnD"/>
</dbReference>
<keyword evidence="4" id="KW-1185">Reference proteome</keyword>
<dbReference type="Pfam" id="PF18301">
    <property type="entry name" value="preATP-grasp_3"/>
    <property type="match status" value="1"/>
</dbReference>
<gene>
    <name evidence="3" type="ORF">SAMN05192539_102442</name>
</gene>
<dbReference type="Gene3D" id="3.30.470.20">
    <property type="entry name" value="ATP-grasp fold, B domain"/>
    <property type="match status" value="1"/>
</dbReference>
<proteinExistence type="predicted"/>
<dbReference type="GO" id="GO:0046872">
    <property type="term" value="F:metal ion binding"/>
    <property type="evidence" value="ECO:0007669"/>
    <property type="project" value="InterPro"/>
</dbReference>
<dbReference type="InterPro" id="IPR011761">
    <property type="entry name" value="ATP-grasp"/>
</dbReference>
<feature type="domain" description="ATP-grasp" evidence="2">
    <location>
        <begin position="133"/>
        <end position="337"/>
    </location>
</feature>
<dbReference type="Proteomes" id="UP000198866">
    <property type="component" value="Unassembled WGS sequence"/>
</dbReference>
<dbReference type="Pfam" id="PF02655">
    <property type="entry name" value="ATP-grasp_3"/>
    <property type="match status" value="1"/>
</dbReference>
<protein>
    <submittedName>
        <fullName evidence="3">Predicted ATP-dependent carboligase, ATP-grasp superfamily</fullName>
    </submittedName>
</protein>
<evidence type="ECO:0000313" key="4">
    <source>
        <dbReference type="Proteomes" id="UP000198866"/>
    </source>
</evidence>
<dbReference type="AlphaFoldDB" id="A0A1H7D1D8"/>
<name>A0A1H7D1D8_9BURK</name>
<accession>A0A1H7D1D8</accession>
<dbReference type="PIRSF" id="PIRSF016766">
    <property type="entry name" value="UCP016766_ATPgrasp"/>
    <property type="match status" value="1"/>
</dbReference>
<keyword evidence="1" id="KW-0547">Nucleotide-binding</keyword>
<dbReference type="InterPro" id="IPR040803">
    <property type="entry name" value="MfnD_preATP-grasp"/>
</dbReference>